<dbReference type="InterPro" id="IPR036388">
    <property type="entry name" value="WH-like_DNA-bd_sf"/>
</dbReference>
<dbReference type="InterPro" id="IPR036390">
    <property type="entry name" value="WH_DNA-bd_sf"/>
</dbReference>
<evidence type="ECO:0000256" key="2">
    <source>
        <dbReference type="ARBA" id="ARBA00023015"/>
    </source>
</evidence>
<keyword evidence="7" id="KW-1185">Reference proteome</keyword>
<name>A0ABV6QT38_9ACTN</name>
<dbReference type="Gene3D" id="1.10.10.10">
    <property type="entry name" value="Winged helix-like DNA-binding domain superfamily/Winged helix DNA-binding domain"/>
    <property type="match status" value="1"/>
</dbReference>
<comment type="caution">
    <text evidence="6">The sequence shown here is derived from an EMBL/GenBank/DDBJ whole genome shotgun (WGS) entry which is preliminary data.</text>
</comment>
<sequence length="291" mass="31320">MLSLDLLRSFLAVHRAGSITAAAEALGVSQPTVTAHVRSLEQTLDRPLFDRVARGVVPTAAGHELARRVAGPIDALQALARDETGELLGETVHLGGASDFICHQALPALAGLVAEGLQLRVRFGLPDEMADALVARRIDVWLSSVRPRRSGLAVTPLCDETFALVASPIYREDVVTAINPDMLRDVPLVAYAEEAPILRRYWRTVFGVRLSRPVDLVVPDLRGVLEAVLAGAGASVLPMYLCEPYLAAGRLHLMAEPEVPPLNTLYVVTRADAGPRSPVGQVRLELLNAFV</sequence>
<dbReference type="Gene3D" id="3.40.190.290">
    <property type="match status" value="1"/>
</dbReference>
<keyword evidence="3" id="KW-0238">DNA-binding</keyword>
<protein>
    <submittedName>
        <fullName evidence="6">LysR family transcriptional regulator</fullName>
    </submittedName>
</protein>
<dbReference type="Pfam" id="PF00126">
    <property type="entry name" value="HTH_1"/>
    <property type="match status" value="1"/>
</dbReference>
<evidence type="ECO:0000256" key="1">
    <source>
        <dbReference type="ARBA" id="ARBA00009437"/>
    </source>
</evidence>
<organism evidence="6 7">
    <name type="scientific">Kribbella deserti</name>
    <dbReference type="NCBI Taxonomy" id="1926257"/>
    <lineage>
        <taxon>Bacteria</taxon>
        <taxon>Bacillati</taxon>
        <taxon>Actinomycetota</taxon>
        <taxon>Actinomycetes</taxon>
        <taxon>Propionibacteriales</taxon>
        <taxon>Kribbellaceae</taxon>
        <taxon>Kribbella</taxon>
    </lineage>
</organism>
<evidence type="ECO:0000313" key="6">
    <source>
        <dbReference type="EMBL" id="MFC0627810.1"/>
    </source>
</evidence>
<dbReference type="InterPro" id="IPR005119">
    <property type="entry name" value="LysR_subst-bd"/>
</dbReference>
<dbReference type="Proteomes" id="UP001589890">
    <property type="component" value="Unassembled WGS sequence"/>
</dbReference>
<dbReference type="SUPFAM" id="SSF53850">
    <property type="entry name" value="Periplasmic binding protein-like II"/>
    <property type="match status" value="1"/>
</dbReference>
<keyword evidence="2" id="KW-0805">Transcription regulation</keyword>
<dbReference type="Pfam" id="PF03466">
    <property type="entry name" value="LysR_substrate"/>
    <property type="match status" value="1"/>
</dbReference>
<proteinExistence type="inferred from homology"/>
<keyword evidence="4" id="KW-0804">Transcription</keyword>
<gene>
    <name evidence="6" type="ORF">ACFFGN_27295</name>
</gene>
<dbReference type="EMBL" id="JBHLTC010000036">
    <property type="protein sequence ID" value="MFC0627810.1"/>
    <property type="molecule type" value="Genomic_DNA"/>
</dbReference>
<comment type="similarity">
    <text evidence="1">Belongs to the LysR transcriptional regulatory family.</text>
</comment>
<dbReference type="SUPFAM" id="SSF46785">
    <property type="entry name" value="Winged helix' DNA-binding domain"/>
    <property type="match status" value="1"/>
</dbReference>
<reference evidence="6 7" key="1">
    <citation type="submission" date="2024-09" db="EMBL/GenBank/DDBJ databases">
        <authorList>
            <person name="Sun Q."/>
            <person name="Mori K."/>
        </authorList>
    </citation>
    <scope>NUCLEOTIDE SEQUENCE [LARGE SCALE GENOMIC DNA]</scope>
    <source>
        <strain evidence="6 7">CGMCC 1.15906</strain>
    </source>
</reference>
<feature type="domain" description="HTH lysR-type" evidence="5">
    <location>
        <begin position="2"/>
        <end position="59"/>
    </location>
</feature>
<dbReference type="PANTHER" id="PTHR30126">
    <property type="entry name" value="HTH-TYPE TRANSCRIPTIONAL REGULATOR"/>
    <property type="match status" value="1"/>
</dbReference>
<dbReference type="PRINTS" id="PR00039">
    <property type="entry name" value="HTHLYSR"/>
</dbReference>
<accession>A0ABV6QT38</accession>
<dbReference type="InterPro" id="IPR000847">
    <property type="entry name" value="LysR_HTH_N"/>
</dbReference>
<evidence type="ECO:0000259" key="5">
    <source>
        <dbReference type="PROSITE" id="PS50931"/>
    </source>
</evidence>
<dbReference type="RefSeq" id="WP_380052988.1">
    <property type="nucleotide sequence ID" value="NZ_JBHLTC010000036.1"/>
</dbReference>
<dbReference type="PANTHER" id="PTHR30126:SF39">
    <property type="entry name" value="HTH-TYPE TRANSCRIPTIONAL REGULATOR CYSL"/>
    <property type="match status" value="1"/>
</dbReference>
<evidence type="ECO:0000256" key="3">
    <source>
        <dbReference type="ARBA" id="ARBA00023125"/>
    </source>
</evidence>
<evidence type="ECO:0000256" key="4">
    <source>
        <dbReference type="ARBA" id="ARBA00023163"/>
    </source>
</evidence>
<dbReference type="PROSITE" id="PS50931">
    <property type="entry name" value="HTH_LYSR"/>
    <property type="match status" value="1"/>
</dbReference>
<evidence type="ECO:0000313" key="7">
    <source>
        <dbReference type="Proteomes" id="UP001589890"/>
    </source>
</evidence>